<evidence type="ECO:0000313" key="13">
    <source>
        <dbReference type="Proteomes" id="UP000178526"/>
    </source>
</evidence>
<dbReference type="InterPro" id="IPR017459">
    <property type="entry name" value="Glycosyl_Trfase_fam3_N_dom"/>
</dbReference>
<dbReference type="InterPro" id="IPR035902">
    <property type="entry name" value="Nuc_phospho_transferase"/>
</dbReference>
<comment type="similarity">
    <text evidence="8">In the C-terminal section; belongs to the anthranilate phosphoribosyltransferase family.</text>
</comment>
<evidence type="ECO:0000256" key="3">
    <source>
        <dbReference type="ARBA" id="ARBA00022676"/>
    </source>
</evidence>
<dbReference type="PANTHER" id="PTHR43285:SF2">
    <property type="entry name" value="ANTHRANILATE PHOSPHORIBOSYLTRANSFERASE"/>
    <property type="match status" value="1"/>
</dbReference>
<dbReference type="GO" id="GO:0005829">
    <property type="term" value="C:cytosol"/>
    <property type="evidence" value="ECO:0007669"/>
    <property type="project" value="TreeGrafter"/>
</dbReference>
<evidence type="ECO:0000256" key="1">
    <source>
        <dbReference type="ARBA" id="ARBA00004907"/>
    </source>
</evidence>
<dbReference type="Gene3D" id="1.20.970.10">
    <property type="entry name" value="Transferase, Pyrimidine Nucleoside Phosphorylase, Chain C"/>
    <property type="match status" value="1"/>
</dbReference>
<evidence type="ECO:0000256" key="2">
    <source>
        <dbReference type="ARBA" id="ARBA00022605"/>
    </source>
</evidence>
<keyword evidence="4 9" id="KW-0808">Transferase</keyword>
<protein>
    <recommendedName>
        <fullName evidence="9">Anthranilate phosphoribosyltransferase</fullName>
        <ecNumber evidence="9">2.4.2.18</ecNumber>
    </recommendedName>
</protein>
<feature type="binding site" evidence="9">
    <location>
        <begin position="108"/>
        <end position="116"/>
    </location>
    <ligand>
        <name>5-phospho-alpha-D-ribose 1-diphosphate</name>
        <dbReference type="ChEBI" id="CHEBI:58017"/>
    </ligand>
</feature>
<dbReference type="UniPathway" id="UPA00035">
    <property type="reaction ID" value="UER00041"/>
</dbReference>
<feature type="domain" description="Glycosyl transferase family 3 N-terminal" evidence="11">
    <location>
        <begin position="3"/>
        <end position="64"/>
    </location>
</feature>
<feature type="binding site" evidence="9">
    <location>
        <position position="88"/>
    </location>
    <ligand>
        <name>5-phospho-alpha-D-ribose 1-diphosphate</name>
        <dbReference type="ChEBI" id="CHEBI:58017"/>
    </ligand>
</feature>
<dbReference type="Gene3D" id="3.40.1030.10">
    <property type="entry name" value="Nucleoside phosphorylase/phosphoribosyltransferase catalytic domain"/>
    <property type="match status" value="1"/>
</dbReference>
<dbReference type="InterPro" id="IPR000312">
    <property type="entry name" value="Glycosyl_Trfase_fam3"/>
</dbReference>
<dbReference type="NCBIfam" id="TIGR01245">
    <property type="entry name" value="trpD"/>
    <property type="match status" value="1"/>
</dbReference>
<feature type="binding site" evidence="9">
    <location>
        <position position="111"/>
    </location>
    <ligand>
        <name>anthranilate</name>
        <dbReference type="ChEBI" id="CHEBI:16567"/>
        <label>1</label>
    </ligand>
</feature>
<dbReference type="InterPro" id="IPR005940">
    <property type="entry name" value="Anthranilate_Pribosyl_Tfrase"/>
</dbReference>
<keyword evidence="5 9" id="KW-0822">Tryptophan biosynthesis</keyword>
<evidence type="ECO:0000256" key="8">
    <source>
        <dbReference type="ARBA" id="ARBA00061188"/>
    </source>
</evidence>
<evidence type="ECO:0000313" key="12">
    <source>
        <dbReference type="EMBL" id="OGL39128.1"/>
    </source>
</evidence>
<feature type="binding site" evidence="9">
    <location>
        <position position="166"/>
    </location>
    <ligand>
        <name>anthranilate</name>
        <dbReference type="ChEBI" id="CHEBI:16567"/>
        <label>2</label>
    </ligand>
</feature>
<keyword evidence="9" id="KW-0460">Magnesium</keyword>
<evidence type="ECO:0000256" key="4">
    <source>
        <dbReference type="ARBA" id="ARBA00022679"/>
    </source>
</evidence>
<feature type="binding site" evidence="9">
    <location>
        <position position="226"/>
    </location>
    <ligand>
        <name>Mg(2+)</name>
        <dbReference type="ChEBI" id="CHEBI:18420"/>
        <label>1</label>
    </ligand>
</feature>
<dbReference type="Pfam" id="PF02885">
    <property type="entry name" value="Glycos_trans_3N"/>
    <property type="match status" value="1"/>
</dbReference>
<dbReference type="HAMAP" id="MF_00211">
    <property type="entry name" value="TrpD"/>
    <property type="match status" value="1"/>
</dbReference>
<feature type="binding site" evidence="9">
    <location>
        <position position="226"/>
    </location>
    <ligand>
        <name>Mg(2+)</name>
        <dbReference type="ChEBI" id="CHEBI:18420"/>
        <label>2</label>
    </ligand>
</feature>
<dbReference type="FunFam" id="3.40.1030.10:FF:000002">
    <property type="entry name" value="Anthranilate phosphoribosyltransferase"/>
    <property type="match status" value="1"/>
</dbReference>
<evidence type="ECO:0000256" key="6">
    <source>
        <dbReference type="ARBA" id="ARBA00023141"/>
    </source>
</evidence>
<keyword evidence="2 9" id="KW-0028">Amino-acid biosynthesis</keyword>
<feature type="binding site" evidence="9">
    <location>
        <position position="80"/>
    </location>
    <ligand>
        <name>anthranilate</name>
        <dbReference type="ChEBI" id="CHEBI:16567"/>
        <label>1</label>
    </ligand>
</feature>
<dbReference type="SUPFAM" id="SSF47648">
    <property type="entry name" value="Nucleoside phosphorylase/phosphoribosyltransferase N-terminal domain"/>
    <property type="match status" value="1"/>
</dbReference>
<dbReference type="Pfam" id="PF00591">
    <property type="entry name" value="Glycos_transf_3"/>
    <property type="match status" value="1"/>
</dbReference>
<evidence type="ECO:0000256" key="7">
    <source>
        <dbReference type="ARBA" id="ARBA00052328"/>
    </source>
</evidence>
<keyword evidence="6 9" id="KW-0057">Aromatic amino acid biosynthesis</keyword>
<comment type="subunit">
    <text evidence="9">Homodimer.</text>
</comment>
<feature type="domain" description="Glycosyl transferase family 3" evidence="10">
    <location>
        <begin position="74"/>
        <end position="324"/>
    </location>
</feature>
<comment type="pathway">
    <text evidence="1 9">Amino-acid biosynthesis; L-tryptophan biosynthesis; L-tryptophan from chorismate: step 2/5.</text>
</comment>
<accession>A0A1F7RD90</accession>
<dbReference type="PANTHER" id="PTHR43285">
    <property type="entry name" value="ANTHRANILATE PHOSPHORIBOSYLTRANSFERASE"/>
    <property type="match status" value="1"/>
</dbReference>
<evidence type="ECO:0000259" key="11">
    <source>
        <dbReference type="Pfam" id="PF02885"/>
    </source>
</evidence>
<organism evidence="12 13">
    <name type="scientific">Candidatus Schekmanbacteria bacterium GWA2_38_11</name>
    <dbReference type="NCBI Taxonomy" id="1817876"/>
    <lineage>
        <taxon>Bacteria</taxon>
        <taxon>Candidatus Schekmaniibacteriota</taxon>
    </lineage>
</organism>
<dbReference type="AlphaFoldDB" id="A0A1F7RD90"/>
<comment type="similarity">
    <text evidence="9">Belongs to the anthranilate phosphoribosyltransferase family.</text>
</comment>
<comment type="function">
    <text evidence="9">Catalyzes the transfer of the phosphoribosyl group of 5-phosphorylribose-1-pyrophosphate (PRPP) to anthranilate to yield N-(5'-phosphoribosyl)-anthranilate (PRA).</text>
</comment>
<feature type="binding site" evidence="9">
    <location>
        <begin position="83"/>
        <end position="84"/>
    </location>
    <ligand>
        <name>5-phospho-alpha-D-ribose 1-diphosphate</name>
        <dbReference type="ChEBI" id="CHEBI:58017"/>
    </ligand>
</feature>
<proteinExistence type="inferred from homology"/>
<keyword evidence="3 9" id="KW-0328">Glycosyltransferase</keyword>
<dbReference type="SUPFAM" id="SSF52418">
    <property type="entry name" value="Nucleoside phosphorylase/phosphoribosyltransferase catalytic domain"/>
    <property type="match status" value="1"/>
</dbReference>
<dbReference type="GO" id="GO:0004048">
    <property type="term" value="F:anthranilate phosphoribosyltransferase activity"/>
    <property type="evidence" value="ECO:0007669"/>
    <property type="project" value="UniProtKB-UniRule"/>
</dbReference>
<evidence type="ECO:0000256" key="5">
    <source>
        <dbReference type="ARBA" id="ARBA00022822"/>
    </source>
</evidence>
<dbReference type="EC" id="2.4.2.18" evidence="9"/>
<dbReference type="GO" id="GO:0000287">
    <property type="term" value="F:magnesium ion binding"/>
    <property type="evidence" value="ECO:0007669"/>
    <property type="project" value="UniProtKB-UniRule"/>
</dbReference>
<dbReference type="InterPro" id="IPR036320">
    <property type="entry name" value="Glycosyl_Trfase_fam3_N_dom_sf"/>
</dbReference>
<sequence>MIREAIAKLAEGKDLSEEESSGAIKEILEGKGTSAQIAAFIMGLRVKGEKIPEILGGAKAIRKMALTLKIKAETAVDTCGTGGDGANTFNISTAAAFVVAGAGVTVAKHGNRAVSSHCGSADILRELGVNIDLSPDKVARCIDEIGIGFLFAPLFHSAMQYAAGPRREIGIRSIFNILGPLTNPAEVKSQVLGVYDKKLTAPLAHVLGQLGARRSFVVCGLDGLDEITITDATQISEFYNGEVKTYQITPEEFGLKRSSLDELAGGDAFYNKEILIRILKGAKNAKRDIVLINASAALVASEKAKDFKDGILLAEESIDSGKAYKKLESLIEFSNRK</sequence>
<keyword evidence="9" id="KW-0479">Metal-binding</keyword>
<comment type="caution">
    <text evidence="12">The sequence shown here is derived from an EMBL/GenBank/DDBJ whole genome shotgun (WGS) entry which is preliminary data.</text>
</comment>
<feature type="binding site" evidence="9">
    <location>
        <begin position="90"/>
        <end position="93"/>
    </location>
    <ligand>
        <name>5-phospho-alpha-D-ribose 1-diphosphate</name>
        <dbReference type="ChEBI" id="CHEBI:58017"/>
    </ligand>
</feature>
<feature type="binding site" evidence="9">
    <location>
        <position position="225"/>
    </location>
    <ligand>
        <name>Mg(2+)</name>
        <dbReference type="ChEBI" id="CHEBI:18420"/>
        <label>2</label>
    </ligand>
</feature>
<comment type="caution">
    <text evidence="9">Lacks conserved residue(s) required for the propagation of feature annotation.</text>
</comment>
<dbReference type="Proteomes" id="UP000178526">
    <property type="component" value="Unassembled WGS sequence"/>
</dbReference>
<feature type="binding site" evidence="9">
    <location>
        <position position="92"/>
    </location>
    <ligand>
        <name>Mg(2+)</name>
        <dbReference type="ChEBI" id="CHEBI:18420"/>
        <label>1</label>
    </ligand>
</feature>
<reference evidence="12 13" key="1">
    <citation type="journal article" date="2016" name="Nat. Commun.">
        <title>Thousands of microbial genomes shed light on interconnected biogeochemical processes in an aquifer system.</title>
        <authorList>
            <person name="Anantharaman K."/>
            <person name="Brown C.T."/>
            <person name="Hug L.A."/>
            <person name="Sharon I."/>
            <person name="Castelle C.J."/>
            <person name="Probst A.J."/>
            <person name="Thomas B.C."/>
            <person name="Singh A."/>
            <person name="Wilkins M.J."/>
            <person name="Karaoz U."/>
            <person name="Brodie E.L."/>
            <person name="Williams K.H."/>
            <person name="Hubbard S.S."/>
            <person name="Banfield J.F."/>
        </authorList>
    </citation>
    <scope>NUCLEOTIDE SEQUENCE [LARGE SCALE GENOMIC DNA]</scope>
</reference>
<feature type="binding site" evidence="9">
    <location>
        <position position="120"/>
    </location>
    <ligand>
        <name>5-phospho-alpha-D-ribose 1-diphosphate</name>
        <dbReference type="ChEBI" id="CHEBI:58017"/>
    </ligand>
</feature>
<comment type="cofactor">
    <cofactor evidence="9">
        <name>Mg(2+)</name>
        <dbReference type="ChEBI" id="CHEBI:18420"/>
    </cofactor>
    <text evidence="9">Binds 2 magnesium ions per monomer.</text>
</comment>
<name>A0A1F7RD90_9BACT</name>
<feature type="binding site" evidence="9">
    <location>
        <position position="80"/>
    </location>
    <ligand>
        <name>5-phospho-alpha-D-ribose 1-diphosphate</name>
        <dbReference type="ChEBI" id="CHEBI:58017"/>
    </ligand>
</feature>
<dbReference type="EMBL" id="MGDB01000127">
    <property type="protein sequence ID" value="OGL39128.1"/>
    <property type="molecule type" value="Genomic_DNA"/>
</dbReference>
<evidence type="ECO:0000259" key="10">
    <source>
        <dbReference type="Pfam" id="PF00591"/>
    </source>
</evidence>
<comment type="catalytic activity">
    <reaction evidence="7 9">
        <text>N-(5-phospho-beta-D-ribosyl)anthranilate + diphosphate = 5-phospho-alpha-D-ribose 1-diphosphate + anthranilate</text>
        <dbReference type="Rhea" id="RHEA:11768"/>
        <dbReference type="ChEBI" id="CHEBI:16567"/>
        <dbReference type="ChEBI" id="CHEBI:18277"/>
        <dbReference type="ChEBI" id="CHEBI:33019"/>
        <dbReference type="ChEBI" id="CHEBI:58017"/>
        <dbReference type="EC" id="2.4.2.18"/>
    </reaction>
</comment>
<gene>
    <name evidence="9" type="primary">trpD</name>
    <name evidence="12" type="ORF">A2042_07965</name>
</gene>
<dbReference type="GO" id="GO:0000162">
    <property type="term" value="P:L-tryptophan biosynthetic process"/>
    <property type="evidence" value="ECO:0007669"/>
    <property type="project" value="UniProtKB-UniRule"/>
</dbReference>
<evidence type="ECO:0000256" key="9">
    <source>
        <dbReference type="HAMAP-Rule" id="MF_00211"/>
    </source>
</evidence>